<evidence type="ECO:0000256" key="3">
    <source>
        <dbReference type="ARBA" id="ARBA00012976"/>
    </source>
</evidence>
<name>A0AAN9H5U0_9TELE</name>
<comment type="catalytic activity">
    <reaction evidence="23">
        <text>1D-myo-inositol 1,4,5,6-tetrakisphosphate + H2O = 1D-myo-inositol 1,4,5-trisphosphate + phosphate</text>
        <dbReference type="Rhea" id="RHEA:77147"/>
        <dbReference type="ChEBI" id="CHEBI:15377"/>
        <dbReference type="ChEBI" id="CHEBI:43474"/>
        <dbReference type="ChEBI" id="CHEBI:57627"/>
        <dbReference type="ChEBI" id="CHEBI:203600"/>
    </reaction>
    <physiologicalReaction direction="left-to-right" evidence="23">
        <dbReference type="Rhea" id="RHEA:77148"/>
    </physiologicalReaction>
</comment>
<dbReference type="PANTHER" id="PTHR20963:SF41">
    <property type="entry name" value="MULTIPLE INOSITOL POLYPHOSPHATE PHOSPHATASE 1"/>
    <property type="match status" value="1"/>
</dbReference>
<comment type="subcellular location">
    <subcellularLocation>
        <location evidence="1">Cell membrane</location>
    </subcellularLocation>
</comment>
<dbReference type="CDD" id="cd07061">
    <property type="entry name" value="HP_HAP_like"/>
    <property type="match status" value="1"/>
</dbReference>
<gene>
    <name evidence="27" type="ORF">R3I93_010993</name>
</gene>
<evidence type="ECO:0000256" key="22">
    <source>
        <dbReference type="ARBA" id="ARBA00043801"/>
    </source>
</evidence>
<evidence type="ECO:0000256" key="17">
    <source>
        <dbReference type="ARBA" id="ARBA00043739"/>
    </source>
</evidence>
<dbReference type="FunFam" id="3.40.50.1240:FF:000014">
    <property type="entry name" value="Multiple inositol polyphosphate phosphatase 1"/>
    <property type="match status" value="1"/>
</dbReference>
<dbReference type="GO" id="GO:0034417">
    <property type="term" value="F:bisphosphoglycerate 3-phosphatase activity"/>
    <property type="evidence" value="ECO:0007669"/>
    <property type="project" value="UniProtKB-EC"/>
</dbReference>
<evidence type="ECO:0000256" key="1">
    <source>
        <dbReference type="ARBA" id="ARBA00004236"/>
    </source>
</evidence>
<comment type="similarity">
    <text evidence="2">Belongs to the histidine acid phosphatase family. MINPP1 subfamily.</text>
</comment>
<evidence type="ECO:0000256" key="16">
    <source>
        <dbReference type="ARBA" id="ARBA00043733"/>
    </source>
</evidence>
<evidence type="ECO:0000313" key="28">
    <source>
        <dbReference type="Proteomes" id="UP001364617"/>
    </source>
</evidence>
<dbReference type="InterPro" id="IPR029033">
    <property type="entry name" value="His_PPase_superfam"/>
</dbReference>
<comment type="catalytic activity">
    <reaction evidence="18">
        <text>1D-myo-inositol hexakisphosphate + H2O = 1D-myo-inositol 1,2,3,5,6-pentakisphosphate + phosphate</text>
        <dbReference type="Rhea" id="RHEA:20960"/>
        <dbReference type="ChEBI" id="CHEBI:15377"/>
        <dbReference type="ChEBI" id="CHEBI:43474"/>
        <dbReference type="ChEBI" id="CHEBI:58130"/>
        <dbReference type="ChEBI" id="CHEBI:58747"/>
    </reaction>
    <physiologicalReaction direction="left-to-right" evidence="18">
        <dbReference type="Rhea" id="RHEA:20961"/>
    </physiologicalReaction>
</comment>
<dbReference type="Pfam" id="PF00328">
    <property type="entry name" value="His_Phos_2"/>
    <property type="match status" value="1"/>
</dbReference>
<comment type="catalytic activity">
    <reaction evidence="12">
        <text>1D-myo-inositol 1,2,5,6-tetrakisphosphate + H2O = 1D-myo-inositol 1,2,6-trisphosphate + phosphate</text>
        <dbReference type="Rhea" id="RHEA:77119"/>
        <dbReference type="ChEBI" id="CHEBI:15377"/>
        <dbReference type="ChEBI" id="CHEBI:43474"/>
        <dbReference type="ChEBI" id="CHEBI:195535"/>
        <dbReference type="ChEBI" id="CHEBI:195537"/>
        <dbReference type="EC" id="3.1.3.62"/>
    </reaction>
    <physiologicalReaction direction="left-to-right" evidence="12">
        <dbReference type="Rhea" id="RHEA:77120"/>
    </physiologicalReaction>
</comment>
<comment type="catalytic activity">
    <reaction evidence="24">
        <text>(2R)-2,3-bisphosphoglycerate + H2O = (2R)-2-phosphoglycerate + phosphate</text>
        <dbReference type="Rhea" id="RHEA:27381"/>
        <dbReference type="ChEBI" id="CHEBI:15377"/>
        <dbReference type="ChEBI" id="CHEBI:43474"/>
        <dbReference type="ChEBI" id="CHEBI:58248"/>
        <dbReference type="ChEBI" id="CHEBI:58289"/>
        <dbReference type="EC" id="3.1.3.80"/>
    </reaction>
    <physiologicalReaction direction="left-to-right" evidence="24">
        <dbReference type="Rhea" id="RHEA:27382"/>
    </physiologicalReaction>
</comment>
<keyword evidence="25" id="KW-1015">Disulfide bond</keyword>
<dbReference type="GO" id="GO:0052745">
    <property type="term" value="F:inositol phosphate phosphatase activity"/>
    <property type="evidence" value="ECO:0007669"/>
    <property type="project" value="TreeGrafter"/>
</dbReference>
<evidence type="ECO:0000256" key="5">
    <source>
        <dbReference type="ARBA" id="ARBA00018097"/>
    </source>
</evidence>
<comment type="catalytic activity">
    <reaction evidence="21">
        <text>1D-myo-inositol 1,3,4,5,6-pentakisphosphate + H2O = 1D-myo-inositol 1,4,5,6-tetrakisphosphate + phosphate</text>
        <dbReference type="Rhea" id="RHEA:77143"/>
        <dbReference type="ChEBI" id="CHEBI:15377"/>
        <dbReference type="ChEBI" id="CHEBI:43474"/>
        <dbReference type="ChEBI" id="CHEBI:57627"/>
        <dbReference type="ChEBI" id="CHEBI:57733"/>
    </reaction>
    <physiologicalReaction direction="left-to-right" evidence="21">
        <dbReference type="Rhea" id="RHEA:77144"/>
    </physiologicalReaction>
</comment>
<proteinExistence type="inferred from homology"/>
<keyword evidence="6" id="KW-1003">Cell membrane</keyword>
<evidence type="ECO:0000256" key="4">
    <source>
        <dbReference type="ARBA" id="ARBA00013040"/>
    </source>
</evidence>
<comment type="catalytic activity">
    <reaction evidence="22">
        <text>1D-myo-inositol 2,3-bisphosphate + H2O = 1D-myo-inositol 2-phosphate + phosphate</text>
        <dbReference type="Rhea" id="RHEA:77139"/>
        <dbReference type="ChEBI" id="CHEBI:15377"/>
        <dbReference type="ChEBI" id="CHEBI:43474"/>
        <dbReference type="ChEBI" id="CHEBI:84142"/>
        <dbReference type="ChEBI" id="CHEBI:195538"/>
    </reaction>
    <physiologicalReaction direction="left-to-right" evidence="22">
        <dbReference type="Rhea" id="RHEA:77140"/>
    </physiologicalReaction>
</comment>
<comment type="catalytic activity">
    <reaction evidence="15">
        <text>1D-myo-inositol hexakisphosphate + H2O = 1D-myo-inositol 1,2,4,5,6-pentakisphosphate + phosphate</text>
        <dbReference type="Rhea" id="RHEA:16989"/>
        <dbReference type="ChEBI" id="CHEBI:15377"/>
        <dbReference type="ChEBI" id="CHEBI:43474"/>
        <dbReference type="ChEBI" id="CHEBI:57798"/>
        <dbReference type="ChEBI" id="CHEBI:58130"/>
        <dbReference type="EC" id="3.1.3.62"/>
    </reaction>
    <physiologicalReaction direction="left-to-right" evidence="15">
        <dbReference type="Rhea" id="RHEA:16990"/>
    </physiologicalReaction>
</comment>
<dbReference type="EMBL" id="JAYKXH010000011">
    <property type="protein sequence ID" value="KAK7152937.1"/>
    <property type="molecule type" value="Genomic_DNA"/>
</dbReference>
<keyword evidence="7 26" id="KW-0732">Signal</keyword>
<evidence type="ECO:0000256" key="20">
    <source>
        <dbReference type="ARBA" id="ARBA00043757"/>
    </source>
</evidence>
<feature type="signal peptide" evidence="26">
    <location>
        <begin position="1"/>
        <end position="21"/>
    </location>
</feature>
<reference evidence="27 28" key="1">
    <citation type="submission" date="2024-02" db="EMBL/GenBank/DDBJ databases">
        <title>Chromosome-level genome assembly of the Eurasian Minnow (Phoxinus phoxinus).</title>
        <authorList>
            <person name="Oriowo T.O."/>
            <person name="Martin S."/>
            <person name="Stange M."/>
            <person name="Chrysostomakis Y."/>
            <person name="Brown T."/>
            <person name="Winkler S."/>
            <person name="Kukowka S."/>
            <person name="Myers E.W."/>
            <person name="Bohne A."/>
        </authorList>
    </citation>
    <scope>NUCLEOTIDE SEQUENCE [LARGE SCALE GENOMIC DNA]</scope>
    <source>
        <strain evidence="27">ZFMK-TIS-60720</strain>
        <tissue evidence="27">Whole Organism</tissue>
    </source>
</reference>
<feature type="chain" id="PRO_5042828045" description="Multiple inositol polyphosphate phosphatase 1" evidence="26">
    <location>
        <begin position="22"/>
        <end position="460"/>
    </location>
</feature>
<dbReference type="InterPro" id="IPR016274">
    <property type="entry name" value="Histidine_acid_Pase_euk"/>
</dbReference>
<dbReference type="Gene3D" id="3.40.50.1240">
    <property type="entry name" value="Phosphoglycerate mutase-like"/>
    <property type="match status" value="1"/>
</dbReference>
<dbReference type="PROSITE" id="PS51257">
    <property type="entry name" value="PROKAR_LIPOPROTEIN"/>
    <property type="match status" value="1"/>
</dbReference>
<keyword evidence="9" id="KW-0472">Membrane</keyword>
<accession>A0AAN9H5U0</accession>
<dbReference type="SUPFAM" id="SSF53254">
    <property type="entry name" value="Phosphoglycerate mutase-like"/>
    <property type="match status" value="1"/>
</dbReference>
<keyword evidence="28" id="KW-1185">Reference proteome</keyword>
<evidence type="ECO:0000256" key="19">
    <source>
        <dbReference type="ARBA" id="ARBA00043747"/>
    </source>
</evidence>
<evidence type="ECO:0000256" key="11">
    <source>
        <dbReference type="ARBA" id="ARBA00031642"/>
    </source>
</evidence>
<evidence type="ECO:0000256" key="26">
    <source>
        <dbReference type="SAM" id="SignalP"/>
    </source>
</evidence>
<evidence type="ECO:0000256" key="7">
    <source>
        <dbReference type="ARBA" id="ARBA00022729"/>
    </source>
</evidence>
<comment type="catalytic activity">
    <reaction evidence="20">
        <text>1D-myo-inositol 1,2,3,5,6-pentakisphosphate + H2O = 1D-myo-inositol 1,2,3,6-tetrakisphosphate + phosphate</text>
        <dbReference type="Rhea" id="RHEA:77111"/>
        <dbReference type="ChEBI" id="CHEBI:15377"/>
        <dbReference type="ChEBI" id="CHEBI:43474"/>
        <dbReference type="ChEBI" id="CHEBI:58747"/>
        <dbReference type="ChEBI" id="CHEBI:195534"/>
    </reaction>
    <physiologicalReaction direction="left-to-right" evidence="20">
        <dbReference type="Rhea" id="RHEA:77112"/>
    </physiologicalReaction>
</comment>
<evidence type="ECO:0000256" key="9">
    <source>
        <dbReference type="ARBA" id="ARBA00023136"/>
    </source>
</evidence>
<dbReference type="Proteomes" id="UP001364617">
    <property type="component" value="Unassembled WGS sequence"/>
</dbReference>
<keyword evidence="8" id="KW-0378">Hydrolase</keyword>
<keyword evidence="10" id="KW-0325">Glycoprotein</keyword>
<evidence type="ECO:0000256" key="13">
    <source>
        <dbReference type="ARBA" id="ARBA00043671"/>
    </source>
</evidence>
<feature type="disulfide bond" evidence="25">
    <location>
        <begin position="76"/>
        <end position="408"/>
    </location>
</feature>
<comment type="catalytic activity">
    <reaction evidence="17">
        <text>1D-myo-inositol 1,2,3,6-tetrakisphosphate + H2O = 1D-myo-inositol 1,2,3-trisphosphate + phosphate</text>
        <dbReference type="Rhea" id="RHEA:77123"/>
        <dbReference type="ChEBI" id="CHEBI:15377"/>
        <dbReference type="ChEBI" id="CHEBI:43474"/>
        <dbReference type="ChEBI" id="CHEBI:195534"/>
        <dbReference type="ChEBI" id="CHEBI:195536"/>
    </reaction>
    <physiologicalReaction direction="left-to-right" evidence="17">
        <dbReference type="Rhea" id="RHEA:77124"/>
    </physiologicalReaction>
</comment>
<dbReference type="GO" id="GO:0003993">
    <property type="term" value="F:acid phosphatase activity"/>
    <property type="evidence" value="ECO:0007669"/>
    <property type="project" value="TreeGrafter"/>
</dbReference>
<evidence type="ECO:0000256" key="24">
    <source>
        <dbReference type="ARBA" id="ARBA00043832"/>
    </source>
</evidence>
<dbReference type="EC" id="3.1.3.62" evidence="4"/>
<evidence type="ECO:0000256" key="2">
    <source>
        <dbReference type="ARBA" id="ARBA00008422"/>
    </source>
</evidence>
<evidence type="ECO:0000256" key="18">
    <source>
        <dbReference type="ARBA" id="ARBA00043746"/>
    </source>
</evidence>
<evidence type="ECO:0000256" key="14">
    <source>
        <dbReference type="ARBA" id="ARBA00043674"/>
    </source>
</evidence>
<evidence type="ECO:0000256" key="12">
    <source>
        <dbReference type="ARBA" id="ARBA00043668"/>
    </source>
</evidence>
<organism evidence="27 28">
    <name type="scientific">Phoxinus phoxinus</name>
    <name type="common">Eurasian minnow</name>
    <dbReference type="NCBI Taxonomy" id="58324"/>
    <lineage>
        <taxon>Eukaryota</taxon>
        <taxon>Metazoa</taxon>
        <taxon>Chordata</taxon>
        <taxon>Craniata</taxon>
        <taxon>Vertebrata</taxon>
        <taxon>Euteleostomi</taxon>
        <taxon>Actinopterygii</taxon>
        <taxon>Neopterygii</taxon>
        <taxon>Teleostei</taxon>
        <taxon>Ostariophysi</taxon>
        <taxon>Cypriniformes</taxon>
        <taxon>Leuciscidae</taxon>
        <taxon>Phoxininae</taxon>
        <taxon>Phoxinus</taxon>
    </lineage>
</organism>
<evidence type="ECO:0000256" key="8">
    <source>
        <dbReference type="ARBA" id="ARBA00022801"/>
    </source>
</evidence>
<comment type="catalytic activity">
    <reaction evidence="19">
        <text>1D-myo-inositol 1,2,6-trisphosphate + H2O = 1D-myo-inositol 1,2-bisphosphate + phosphate</text>
        <dbReference type="Rhea" id="RHEA:77131"/>
        <dbReference type="ChEBI" id="CHEBI:15377"/>
        <dbReference type="ChEBI" id="CHEBI:43474"/>
        <dbReference type="ChEBI" id="CHEBI:195537"/>
        <dbReference type="ChEBI" id="CHEBI:195539"/>
        <dbReference type="EC" id="3.1.3.62"/>
    </reaction>
    <physiologicalReaction direction="left-to-right" evidence="19">
        <dbReference type="Rhea" id="RHEA:77132"/>
    </physiologicalReaction>
</comment>
<dbReference type="EC" id="3.1.3.80" evidence="3"/>
<evidence type="ECO:0000256" key="15">
    <source>
        <dbReference type="ARBA" id="ARBA00043691"/>
    </source>
</evidence>
<comment type="caution">
    <text evidence="27">The sequence shown here is derived from an EMBL/GenBank/DDBJ whole genome shotgun (WGS) entry which is preliminary data.</text>
</comment>
<evidence type="ECO:0000256" key="10">
    <source>
        <dbReference type="ARBA" id="ARBA00023180"/>
    </source>
</evidence>
<evidence type="ECO:0000256" key="21">
    <source>
        <dbReference type="ARBA" id="ARBA00043762"/>
    </source>
</evidence>
<evidence type="ECO:0000313" key="27">
    <source>
        <dbReference type="EMBL" id="KAK7152937.1"/>
    </source>
</evidence>
<evidence type="ECO:0000256" key="25">
    <source>
        <dbReference type="PIRSR" id="PIRSR000894-2"/>
    </source>
</evidence>
<dbReference type="PANTHER" id="PTHR20963">
    <property type="entry name" value="MULTIPLE INOSITOL POLYPHOSPHATE PHOSPHATASE-RELATED"/>
    <property type="match status" value="1"/>
</dbReference>
<comment type="catalytic activity">
    <reaction evidence="14">
        <text>1D-myo-inositol 1,2-bisphosphate + H2O = 1D-myo-inositol 2-phosphate + phosphate</text>
        <dbReference type="Rhea" id="RHEA:77135"/>
        <dbReference type="ChEBI" id="CHEBI:15377"/>
        <dbReference type="ChEBI" id="CHEBI:43474"/>
        <dbReference type="ChEBI" id="CHEBI:84142"/>
        <dbReference type="ChEBI" id="CHEBI:195539"/>
        <dbReference type="EC" id="3.1.3.62"/>
    </reaction>
    <physiologicalReaction direction="left-to-right" evidence="14">
        <dbReference type="Rhea" id="RHEA:77136"/>
    </physiologicalReaction>
</comment>
<dbReference type="PIRSF" id="PIRSF000894">
    <property type="entry name" value="Acid_phosphatase"/>
    <property type="match status" value="1"/>
</dbReference>
<protein>
    <recommendedName>
        <fullName evidence="5">Multiple inositol polyphosphate phosphatase 1</fullName>
        <ecNumber evidence="4">3.1.3.62</ecNumber>
        <ecNumber evidence="3">3.1.3.80</ecNumber>
    </recommendedName>
    <alternativeName>
        <fullName evidence="11">2,3-bisphosphoglycerate 3-phosphatase</fullName>
    </alternativeName>
</protein>
<dbReference type="AlphaFoldDB" id="A0AAN9H5U0"/>
<sequence length="460" mass="52985">MAKQVVTTICFVLFHCIISYCAFMSSCSVHSSTKNSIPEIARYFGTKGRYEEVNTYLIDDILAINNSLVTLPSSTCHEIHLTAIIRHGTRFPTAKNIQKMRDFYDLVVRNATDNLNCLSEIKSKWHMWYKDEMDGRLVEKGREDHRHLAQRLIRWFPSLLTEDNVRQGRVKLITSSKHRCVNSTIAFREGLMTGLRIDDKVELEPAVNDALMRYFDQCERFVKEVENNKSALEEVKRFSEGPEMKRVMEKMADRLKVPYTSVTDDSVAAAFYLCSYEFTILKVNSPWCQLFDEVDAQVMEYAVDLKQYWKRSYGHDINSKSSCILFHDLFYRLDQVVTHINSDVPVSEAITVQVGHAETLIPLLSLLDLFKDDVPLESTNFATQQNRIFRSGRIVPYTANLLVVLYKCPEGIRMGVRLNEKSLTLPGFTDPVPMYEEVKKRYSALLGGCDQETVCKMNYS</sequence>
<feature type="disulfide bond" evidence="25">
    <location>
        <begin position="274"/>
        <end position="288"/>
    </location>
</feature>
<evidence type="ECO:0000256" key="23">
    <source>
        <dbReference type="ARBA" id="ARBA00043829"/>
    </source>
</evidence>
<evidence type="ECO:0000256" key="6">
    <source>
        <dbReference type="ARBA" id="ARBA00022475"/>
    </source>
</evidence>
<comment type="catalytic activity">
    <reaction evidence="16">
        <text>1D-myo-inositol 1,2,3-trisphosphate + H2O = 1D-myo-inositol 2,3-bisphosphate + phosphate</text>
        <dbReference type="Rhea" id="RHEA:77127"/>
        <dbReference type="ChEBI" id="CHEBI:15377"/>
        <dbReference type="ChEBI" id="CHEBI:43474"/>
        <dbReference type="ChEBI" id="CHEBI:195536"/>
        <dbReference type="ChEBI" id="CHEBI:195538"/>
    </reaction>
    <physiologicalReaction direction="left-to-right" evidence="16">
        <dbReference type="Rhea" id="RHEA:77128"/>
    </physiologicalReaction>
</comment>
<dbReference type="GO" id="GO:0005886">
    <property type="term" value="C:plasma membrane"/>
    <property type="evidence" value="ECO:0007669"/>
    <property type="project" value="UniProtKB-SubCell"/>
</dbReference>
<dbReference type="InterPro" id="IPR000560">
    <property type="entry name" value="His_Pase_clade-2"/>
</dbReference>
<comment type="catalytic activity">
    <reaction evidence="13">
        <text>1D-myo-inositol 1,2,4,5,6-pentakisphosphate + H2O = 1D-myo-inositol 1,2,5,6-tetrakisphosphate + phosphate</text>
        <dbReference type="Rhea" id="RHEA:77115"/>
        <dbReference type="ChEBI" id="CHEBI:15377"/>
        <dbReference type="ChEBI" id="CHEBI:43474"/>
        <dbReference type="ChEBI" id="CHEBI:57798"/>
        <dbReference type="ChEBI" id="CHEBI:195535"/>
        <dbReference type="EC" id="3.1.3.62"/>
    </reaction>
    <physiologicalReaction direction="left-to-right" evidence="13">
        <dbReference type="Rhea" id="RHEA:77116"/>
    </physiologicalReaction>
</comment>